<accession>A0A2S1LSD0</accession>
<reference evidence="1 2" key="1">
    <citation type="submission" date="2017-04" db="EMBL/GenBank/DDBJ databases">
        <title>Complete genome sequence of Flavobacterium kingsejong AJ004.</title>
        <authorList>
            <person name="Lee P.C."/>
        </authorList>
    </citation>
    <scope>NUCLEOTIDE SEQUENCE [LARGE SCALE GENOMIC DNA]</scope>
    <source>
        <strain evidence="1 2">AJ004</strain>
    </source>
</reference>
<dbReference type="EMBL" id="CP020919">
    <property type="protein sequence ID" value="AWG26582.1"/>
    <property type="molecule type" value="Genomic_DNA"/>
</dbReference>
<evidence type="ECO:0000313" key="1">
    <source>
        <dbReference type="EMBL" id="AWG26582.1"/>
    </source>
</evidence>
<dbReference type="AlphaFoldDB" id="A0A2S1LSD0"/>
<proteinExistence type="predicted"/>
<name>A0A2S1LSD0_9FLAO</name>
<protein>
    <submittedName>
        <fullName evidence="1">Uncharacterized protein</fullName>
    </submittedName>
</protein>
<gene>
    <name evidence="1" type="ORF">FK004_15790</name>
</gene>
<organism evidence="1 2">
    <name type="scientific">Flavobacterium kingsejongi</name>
    <dbReference type="NCBI Taxonomy" id="1678728"/>
    <lineage>
        <taxon>Bacteria</taxon>
        <taxon>Pseudomonadati</taxon>
        <taxon>Bacteroidota</taxon>
        <taxon>Flavobacteriia</taxon>
        <taxon>Flavobacteriales</taxon>
        <taxon>Flavobacteriaceae</taxon>
        <taxon>Flavobacterium</taxon>
    </lineage>
</organism>
<dbReference type="KEGG" id="fki:FK004_15790"/>
<dbReference type="Proteomes" id="UP000244677">
    <property type="component" value="Chromosome"/>
</dbReference>
<keyword evidence="2" id="KW-1185">Reference proteome</keyword>
<evidence type="ECO:0000313" key="2">
    <source>
        <dbReference type="Proteomes" id="UP000244677"/>
    </source>
</evidence>
<sequence>MGLRNSTTTEFAAFSGYLASDFEFPEPNIVVYNEHALVFYLEFVVPKLYFVAFNQDAALLKLEFEVP</sequence>